<accession>A0ABV9T8K4</accession>
<comment type="caution">
    <text evidence="1">The sequence shown here is derived from an EMBL/GenBank/DDBJ whole genome shotgun (WGS) entry which is preliminary data.</text>
</comment>
<keyword evidence="2" id="KW-1185">Reference proteome</keyword>
<sequence length="195" mass="22821">MVTLSKALPLILDHTYFEKIHSIKSSFIRLFSHLGNRLSSLDLERVHRVYKGIKITKGNELRHCPYQVLDLVRDFDKNNGFNIRVLHWWGRGMFVIIYFGQENPCLVDSHLLPGYFKEKNYRLGCTASPWDYGGMIDEAKTADFIDGPMLAAHQQKFRHIQLIRKIEYETEYALMEETLYEELSTICQLFIKDSG</sequence>
<gene>
    <name evidence="1" type="ORF">ACFPFU_24765</name>
</gene>
<dbReference type="RefSeq" id="WP_377069278.1">
    <property type="nucleotide sequence ID" value="NZ_JBHSJJ010000025.1"/>
</dbReference>
<name>A0ABV9T8K4_9BACT</name>
<protein>
    <submittedName>
        <fullName evidence="1">Uncharacterized protein</fullName>
    </submittedName>
</protein>
<evidence type="ECO:0000313" key="1">
    <source>
        <dbReference type="EMBL" id="MFC4874939.1"/>
    </source>
</evidence>
<reference evidence="2" key="1">
    <citation type="journal article" date="2019" name="Int. J. Syst. Evol. Microbiol.">
        <title>The Global Catalogue of Microorganisms (GCM) 10K type strain sequencing project: providing services to taxonomists for standard genome sequencing and annotation.</title>
        <authorList>
            <consortium name="The Broad Institute Genomics Platform"/>
            <consortium name="The Broad Institute Genome Sequencing Center for Infectious Disease"/>
            <person name="Wu L."/>
            <person name="Ma J."/>
        </authorList>
    </citation>
    <scope>NUCLEOTIDE SEQUENCE [LARGE SCALE GENOMIC DNA]</scope>
    <source>
        <strain evidence="2">CGMCC 4.7466</strain>
    </source>
</reference>
<evidence type="ECO:0000313" key="2">
    <source>
        <dbReference type="Proteomes" id="UP001595818"/>
    </source>
</evidence>
<dbReference type="Proteomes" id="UP001595818">
    <property type="component" value="Unassembled WGS sequence"/>
</dbReference>
<organism evidence="1 2">
    <name type="scientific">Negadavirga shengliensis</name>
    <dbReference type="NCBI Taxonomy" id="1389218"/>
    <lineage>
        <taxon>Bacteria</taxon>
        <taxon>Pseudomonadati</taxon>
        <taxon>Bacteroidota</taxon>
        <taxon>Cytophagia</taxon>
        <taxon>Cytophagales</taxon>
        <taxon>Cyclobacteriaceae</taxon>
        <taxon>Negadavirga</taxon>
    </lineage>
</organism>
<dbReference type="EMBL" id="JBHSJJ010000025">
    <property type="protein sequence ID" value="MFC4874939.1"/>
    <property type="molecule type" value="Genomic_DNA"/>
</dbReference>
<proteinExistence type="predicted"/>